<feature type="domain" description="EDRF1 TPR repeats region" evidence="2">
    <location>
        <begin position="819"/>
        <end position="1211"/>
    </location>
</feature>
<feature type="region of interest" description="Disordered" evidence="1">
    <location>
        <begin position="1"/>
        <end position="25"/>
    </location>
</feature>
<proteinExistence type="predicted"/>
<evidence type="ECO:0000256" key="1">
    <source>
        <dbReference type="SAM" id="MobiDB-lite"/>
    </source>
</evidence>
<dbReference type="EMBL" id="UFQS01000434">
    <property type="protein sequence ID" value="SSX03907.1"/>
    <property type="molecule type" value="Genomic_DNA"/>
</dbReference>
<dbReference type="PANTHER" id="PTHR15000">
    <property type="entry name" value="ERYTHROID DIFFERENTIATION-RELATED FACTOR 1"/>
    <property type="match status" value="1"/>
</dbReference>
<evidence type="ECO:0000259" key="3">
    <source>
        <dbReference type="Pfam" id="PF23788"/>
    </source>
</evidence>
<dbReference type="InterPro" id="IPR056582">
    <property type="entry name" value="EDRF1_N"/>
</dbReference>
<feature type="domain" description="EDRF1 N-terminal" evidence="3">
    <location>
        <begin position="42"/>
        <end position="242"/>
    </location>
</feature>
<organism evidence="4">
    <name type="scientific">Culicoides sonorensis</name>
    <name type="common">Biting midge</name>
    <dbReference type="NCBI Taxonomy" id="179676"/>
    <lineage>
        <taxon>Eukaryota</taxon>
        <taxon>Metazoa</taxon>
        <taxon>Ecdysozoa</taxon>
        <taxon>Arthropoda</taxon>
        <taxon>Hexapoda</taxon>
        <taxon>Insecta</taxon>
        <taxon>Pterygota</taxon>
        <taxon>Neoptera</taxon>
        <taxon>Endopterygota</taxon>
        <taxon>Diptera</taxon>
        <taxon>Nematocera</taxon>
        <taxon>Chironomoidea</taxon>
        <taxon>Ceratopogonidae</taxon>
        <taxon>Ceratopogoninae</taxon>
        <taxon>Culicoides</taxon>
        <taxon>Monoculicoides</taxon>
    </lineage>
</organism>
<dbReference type="AlphaFoldDB" id="A0A336KHL9"/>
<dbReference type="VEuPathDB" id="VectorBase:CSON010590"/>
<name>A0A336KHL9_CULSO</name>
<protein>
    <submittedName>
        <fullName evidence="4">CSON010590 protein</fullName>
    </submittedName>
</protein>
<accession>A0A336KHL9</accession>
<feature type="domain" description="EDRF1 N-terminal" evidence="3">
    <location>
        <begin position="263"/>
        <end position="516"/>
    </location>
</feature>
<dbReference type="OMA" id="AFLYCNM"/>
<feature type="compositionally biased region" description="Basic and acidic residues" evidence="1">
    <location>
        <begin position="592"/>
        <end position="609"/>
    </location>
</feature>
<feature type="compositionally biased region" description="Acidic residues" evidence="1">
    <location>
        <begin position="486"/>
        <end position="498"/>
    </location>
</feature>
<dbReference type="Pfam" id="PF23788">
    <property type="entry name" value="EDRF1_N"/>
    <property type="match status" value="2"/>
</dbReference>
<reference evidence="4" key="1">
    <citation type="submission" date="2018-04" db="EMBL/GenBank/DDBJ databases">
        <authorList>
            <person name="Go L.Y."/>
            <person name="Mitchell J.A."/>
        </authorList>
    </citation>
    <scope>NUCLEOTIDE SEQUENCE</scope>
    <source>
        <tissue evidence="4">Whole organism</tissue>
    </source>
</reference>
<feature type="region of interest" description="Disordered" evidence="1">
    <location>
        <begin position="592"/>
        <end position="658"/>
    </location>
</feature>
<dbReference type="PANTHER" id="PTHR15000:SF1">
    <property type="entry name" value="ERYTHROID DIFFERENTIATION-RELATED FACTOR 1"/>
    <property type="match status" value="1"/>
</dbReference>
<evidence type="ECO:0000313" key="5">
    <source>
        <dbReference type="EMBL" id="SSX24272.1"/>
    </source>
</evidence>
<gene>
    <name evidence="4" type="primary">CSON010590</name>
</gene>
<dbReference type="GO" id="GO:0045893">
    <property type="term" value="P:positive regulation of DNA-templated transcription"/>
    <property type="evidence" value="ECO:0007669"/>
    <property type="project" value="TreeGrafter"/>
</dbReference>
<dbReference type="InterPro" id="IPR056583">
    <property type="entry name" value="EDRF1_TPR"/>
</dbReference>
<feature type="region of interest" description="Disordered" evidence="1">
    <location>
        <begin position="480"/>
        <end position="521"/>
    </location>
</feature>
<dbReference type="Pfam" id="PF23723">
    <property type="entry name" value="TPR_EDRF1"/>
    <property type="match status" value="1"/>
</dbReference>
<dbReference type="EMBL" id="UFQT01000434">
    <property type="protein sequence ID" value="SSX24272.1"/>
    <property type="molecule type" value="Genomic_DNA"/>
</dbReference>
<feature type="compositionally biased region" description="Acidic residues" evidence="1">
    <location>
        <begin position="506"/>
        <end position="521"/>
    </location>
</feature>
<evidence type="ECO:0000313" key="4">
    <source>
        <dbReference type="EMBL" id="SSX03907.1"/>
    </source>
</evidence>
<reference evidence="5" key="2">
    <citation type="submission" date="2018-07" db="EMBL/GenBank/DDBJ databases">
        <authorList>
            <person name="Quirk P.G."/>
            <person name="Krulwich T.A."/>
        </authorList>
    </citation>
    <scope>NUCLEOTIDE SEQUENCE</scope>
</reference>
<sequence>MEETEEIKNKLITTKNMEKDESDEDQTIAVSSGSKKINEVQVKSNSLVKFEGCKVANFSRLQCNTNLNLPPSNWLCNDAYGLKHVISHPKGITSFNMANMFQETIGDVDVISDAENIKRILKLPYSEKSVISMIVHRINNTLLIDEFDIHKYFLKQANEDWDWLRSFIIEHIANSMSEKDRSVFLRSKGASRDMLQRMNLMSKFLYYSVKPDEDDGSESGKTESEKQAEEQIINALKEQQPQAPLLKGPRLPDPVTEDHLPKSQHNRNVIWTFEDIRMLIGTDLPIFGNANRPCITLRLRDSRQPISVLTGIDCWLDNLMCNVPEVVMCYHLDGIVQKYELIKTEDLPYLEDSQFSPRVIRNVAQHILSFLKTNATKPGHTYWLYKGKHDDCVKLYDLTTLCNGEAVEKNPFTVPVAMLLYTVAKNIKGSTKLMTPKAAGCIKSLLENCIKLLPKEKYPQIVTSSHYMLSDLFIPSSIDPKSPNFYEEEEESNDDIDTNTETSSNYDEEEEPTGSDTETEDTLFNKNYKMEHAQKSIKETLIDYNLDGNNMKKINTSPVPLSSTDVVERSTLALNHIASGLSCLQYFDSSEEEKAKEQEKQKRLYEEQNPHIAIPNQPIPMPYESLNKNGDKSKGRKKKLHKQNSTDSNTSKDEENEGEKSLLPLAANEILKCSWNTHLKLLLFEKACLVYVTKAEHAYKNECYGVSLKFIYASIKCHQLIKTYLPDIKSRKNWLLGRAGDCFYQISKNIDNLDKYMDGFETQSENDRFVLEELYKDAKIQEECLPKPSRNIEELLQTSCAFYQTACQDSDTESRLEHLRRLACVNNDLGNRFMSLAQLAYDEYLNKKQNEDDNAENETQGDDTESVPAEIPAYKIYMMKCYDAFNKGIKLFEEVKDSTNLILMLTNMGRFMRLRAHMPLPGEKANDANIIRKFYNEAFEYYQRALGIVGNRKFNPELHELISWELSGATFNYAKSLQDFGLVDKRLSTEEVEQSVVEALQKALRLCHTETGNSKQVLYTFRAGLIHHRLGSLYHNFWLRSDVDETKKKTYFTLCRMHYEKSAKIFMGLNETREFLEVQLKRISVMEQLSESFTNPGPKIKHLLGTMDLFYESQGIFEKFNEQTSDSSPSMSEPNPNNTPDDLLKMLLLFEQRLQICLRTLAKLFSTQTNKKDSEINASLYKSMFGATLRPVTKQLTVKELSDHLHQVLAKIIDIKNR</sequence>
<evidence type="ECO:0000259" key="2">
    <source>
        <dbReference type="Pfam" id="PF23723"/>
    </source>
</evidence>